<dbReference type="Gene3D" id="3.40.50.10540">
    <property type="entry name" value="Crotonobetainyl-coa:carnitine coa-transferase, domain 1"/>
    <property type="match status" value="1"/>
</dbReference>
<dbReference type="Proteomes" id="UP001442841">
    <property type="component" value="Chromosome"/>
</dbReference>
<sequence>MTDTQETTAPKLPLAGVRVVEMSTSVAGPTAGMILGALGAEVIKVERVGVGDDTRSWVPPYWNGVSAFFLNLNASKKSIELDFKDPRGLDLLKKLIAESDVLMQNLRAGALAKAGLDWETLKEINPKLIYCEMTGFGTAGPKAMEPAYDPLVQAYAGIVNMMPEFDGAPARVPLSINDKGTAMWGVISILGALIQRDATGEAQKVNVSLLQTAVDWVSGGIVTSLAGNPPSPKLGSGFPGVVPYGAFPAADGFIFISAGNQGLWEQVCHCLDAPELIEREGFGSNPERASNRQVVNHALGEVTSRFTRAELVQRLTAAKVPHSSVQAVRELPEDPQVKAMELLQAVPHPEVPELQLPRVPIDINGRHLDHYAAPLLGADSFAIAHDLGFTTEEIDAMAEDKVLARTGLSENVVGGERGA</sequence>
<dbReference type="SUPFAM" id="SSF89796">
    <property type="entry name" value="CoA-transferase family III (CaiB/BaiF)"/>
    <property type="match status" value="1"/>
</dbReference>
<dbReference type="PANTHER" id="PTHR48207:SF3">
    <property type="entry name" value="SUCCINATE--HYDROXYMETHYLGLUTARATE COA-TRANSFERASE"/>
    <property type="match status" value="1"/>
</dbReference>
<keyword evidence="3" id="KW-1185">Reference proteome</keyword>
<dbReference type="EC" id="2.8.3.-" evidence="2"/>
<evidence type="ECO:0000256" key="1">
    <source>
        <dbReference type="ARBA" id="ARBA00022679"/>
    </source>
</evidence>
<dbReference type="EMBL" id="CP154795">
    <property type="protein sequence ID" value="XAN06068.1"/>
    <property type="molecule type" value="Genomic_DNA"/>
</dbReference>
<dbReference type="Gene3D" id="3.30.1540.10">
    <property type="entry name" value="formyl-coa transferase, domain 3"/>
    <property type="match status" value="1"/>
</dbReference>
<proteinExistence type="predicted"/>
<dbReference type="InterPro" id="IPR003673">
    <property type="entry name" value="CoA-Trfase_fam_III"/>
</dbReference>
<dbReference type="GO" id="GO:0016740">
    <property type="term" value="F:transferase activity"/>
    <property type="evidence" value="ECO:0007669"/>
    <property type="project" value="UniProtKB-KW"/>
</dbReference>
<dbReference type="InterPro" id="IPR044855">
    <property type="entry name" value="CoA-Trfase_III_dom3_sf"/>
</dbReference>
<dbReference type="Pfam" id="PF02515">
    <property type="entry name" value="CoA_transf_3"/>
    <property type="match status" value="1"/>
</dbReference>
<protein>
    <submittedName>
        <fullName evidence="2">CoA transferase</fullName>
        <ecNumber evidence="2">2.8.3.-</ecNumber>
    </submittedName>
</protein>
<reference evidence="2 3" key="1">
    <citation type="submission" date="2024-04" db="EMBL/GenBank/DDBJ databases">
        <title>Isolation of an actinomycete strain from pig manure.</title>
        <authorList>
            <person name="Gong T."/>
            <person name="Yu Z."/>
            <person name="An M."/>
            <person name="Wei C."/>
            <person name="Yang W."/>
            <person name="Liu L."/>
        </authorList>
    </citation>
    <scope>NUCLEOTIDE SEQUENCE [LARGE SCALE GENOMIC DNA]</scope>
    <source>
        <strain evidence="2 3">ZF39</strain>
    </source>
</reference>
<dbReference type="RefSeq" id="WP_425307506.1">
    <property type="nucleotide sequence ID" value="NZ_CP154795.1"/>
</dbReference>
<organism evidence="2 3">
    <name type="scientific">Ammonicoccus fulvus</name>
    <dbReference type="NCBI Taxonomy" id="3138240"/>
    <lineage>
        <taxon>Bacteria</taxon>
        <taxon>Bacillati</taxon>
        <taxon>Actinomycetota</taxon>
        <taxon>Actinomycetes</taxon>
        <taxon>Propionibacteriales</taxon>
        <taxon>Propionibacteriaceae</taxon>
        <taxon>Ammonicoccus</taxon>
    </lineage>
</organism>
<dbReference type="InterPro" id="IPR050483">
    <property type="entry name" value="CoA-transferase_III_domain"/>
</dbReference>
<accession>A0ABZ3FJ85</accession>
<keyword evidence="1 2" id="KW-0808">Transferase</keyword>
<dbReference type="InterPro" id="IPR023606">
    <property type="entry name" value="CoA-Trfase_III_dom_1_sf"/>
</dbReference>
<dbReference type="PANTHER" id="PTHR48207">
    <property type="entry name" value="SUCCINATE--HYDROXYMETHYLGLUTARATE COA-TRANSFERASE"/>
    <property type="match status" value="1"/>
</dbReference>
<gene>
    <name evidence="2" type="ORF">AADG42_01670</name>
</gene>
<name>A0ABZ3FJ85_9ACTN</name>
<evidence type="ECO:0000313" key="2">
    <source>
        <dbReference type="EMBL" id="XAN06068.1"/>
    </source>
</evidence>
<evidence type="ECO:0000313" key="3">
    <source>
        <dbReference type="Proteomes" id="UP001442841"/>
    </source>
</evidence>